<reference evidence="2" key="1">
    <citation type="journal article" date="2019" name="Int. J. Syst. Evol. Microbiol.">
        <title>The Global Catalogue of Microorganisms (GCM) 10K type strain sequencing project: providing services to taxonomists for standard genome sequencing and annotation.</title>
        <authorList>
            <consortium name="The Broad Institute Genomics Platform"/>
            <consortium name="The Broad Institute Genome Sequencing Center for Infectious Disease"/>
            <person name="Wu L."/>
            <person name="Ma J."/>
        </authorList>
    </citation>
    <scope>NUCLEOTIDE SEQUENCE [LARGE SCALE GENOMIC DNA]</scope>
    <source>
        <strain evidence="2">CCUG 53903</strain>
    </source>
</reference>
<name>A0ABW1DDG5_9ACTN</name>
<dbReference type="InterPro" id="IPR036162">
    <property type="entry name" value="Resolvase-like_N_sf"/>
</dbReference>
<protein>
    <recommendedName>
        <fullName evidence="3">Resolvase/invertase-type recombinase catalytic domain-containing protein</fullName>
    </recommendedName>
</protein>
<dbReference type="RefSeq" id="WP_379524529.1">
    <property type="nucleotide sequence ID" value="NZ_JBHSPA010000117.1"/>
</dbReference>
<dbReference type="SUPFAM" id="SSF53041">
    <property type="entry name" value="Resolvase-like"/>
    <property type="match status" value="1"/>
</dbReference>
<organism evidence="1 2">
    <name type="scientific">Nonomuraea insulae</name>
    <dbReference type="NCBI Taxonomy" id="1616787"/>
    <lineage>
        <taxon>Bacteria</taxon>
        <taxon>Bacillati</taxon>
        <taxon>Actinomycetota</taxon>
        <taxon>Actinomycetes</taxon>
        <taxon>Streptosporangiales</taxon>
        <taxon>Streptosporangiaceae</taxon>
        <taxon>Nonomuraea</taxon>
    </lineage>
</organism>
<dbReference type="EMBL" id="JBHSPA010000117">
    <property type="protein sequence ID" value="MFC5835075.1"/>
    <property type="molecule type" value="Genomic_DNA"/>
</dbReference>
<evidence type="ECO:0008006" key="3">
    <source>
        <dbReference type="Google" id="ProtNLM"/>
    </source>
</evidence>
<dbReference type="Proteomes" id="UP001596058">
    <property type="component" value="Unassembled WGS sequence"/>
</dbReference>
<evidence type="ECO:0000313" key="1">
    <source>
        <dbReference type="EMBL" id="MFC5835075.1"/>
    </source>
</evidence>
<evidence type="ECO:0000313" key="2">
    <source>
        <dbReference type="Proteomes" id="UP001596058"/>
    </source>
</evidence>
<proteinExistence type="predicted"/>
<keyword evidence="2" id="KW-1185">Reference proteome</keyword>
<sequence length="133" mass="14655">MDQALAATWMGTTFTITKFDRFPRNIEGACQIPQRPVSPRRAFAMGASLYDWSDPFGRLFLQTMVMSAEFEANLGHLRTGEGVAPRQSFCPWGACQRPLAAEPEPSEVCSPTPAPTVRPVFLASVLLIIAERP</sequence>
<accession>A0ABW1DDG5</accession>
<comment type="caution">
    <text evidence="1">The sequence shown here is derived from an EMBL/GenBank/DDBJ whole genome shotgun (WGS) entry which is preliminary data.</text>
</comment>
<gene>
    <name evidence="1" type="ORF">ACFPZ3_65535</name>
</gene>